<evidence type="ECO:0000313" key="1">
    <source>
        <dbReference type="EMBL" id="SVB40384.1"/>
    </source>
</evidence>
<dbReference type="EMBL" id="UINC01040467">
    <property type="protein sequence ID" value="SVB40384.1"/>
    <property type="molecule type" value="Genomic_DNA"/>
</dbReference>
<gene>
    <name evidence="1" type="ORF">METZ01_LOCUS193238</name>
</gene>
<organism evidence="1">
    <name type="scientific">marine metagenome</name>
    <dbReference type="NCBI Taxonomy" id="408172"/>
    <lineage>
        <taxon>unclassified sequences</taxon>
        <taxon>metagenomes</taxon>
        <taxon>ecological metagenomes</taxon>
    </lineage>
</organism>
<sequence length="195" mass="22615">MFCLVDEDYNFKEPIKPIPFLDPTVPGWSLLAELYRPDITTNRRMTIGLDTIICSNIDDILSFSLDVGLVSDPMAGEGIIKKDEVCNAISIVSDKTVNEIWNIWTSQKEWILRECTLPPWNTPSELAMMRKLYNADGKVPRIDIGFPNRIHSYKMHIMKDPNLLKTTRIVYFHVIPKIQQLYNKSFNIELLKNWV</sequence>
<accession>A0A382DQZ0</accession>
<reference evidence="1" key="1">
    <citation type="submission" date="2018-05" db="EMBL/GenBank/DDBJ databases">
        <authorList>
            <person name="Lanie J.A."/>
            <person name="Ng W.-L."/>
            <person name="Kazmierczak K.M."/>
            <person name="Andrzejewski T.M."/>
            <person name="Davidsen T.M."/>
            <person name="Wayne K.J."/>
            <person name="Tettelin H."/>
            <person name="Glass J.I."/>
            <person name="Rusch D."/>
            <person name="Podicherti R."/>
            <person name="Tsui H.-C.T."/>
            <person name="Winkler M.E."/>
        </authorList>
    </citation>
    <scope>NUCLEOTIDE SEQUENCE</scope>
</reference>
<name>A0A382DQZ0_9ZZZZ</name>
<proteinExistence type="predicted"/>
<dbReference type="AlphaFoldDB" id="A0A382DQZ0"/>
<protein>
    <submittedName>
        <fullName evidence="1">Uncharacterized protein</fullName>
    </submittedName>
</protein>